<feature type="domain" description="BT1760-like C-terminal" evidence="6">
    <location>
        <begin position="326"/>
        <end position="494"/>
    </location>
</feature>
<evidence type="ECO:0000259" key="6">
    <source>
        <dbReference type="Pfam" id="PF16346"/>
    </source>
</evidence>
<dbReference type="EC" id="3.2.1.26" evidence="2"/>
<evidence type="ECO:0000256" key="2">
    <source>
        <dbReference type="ARBA" id="ARBA00012758"/>
    </source>
</evidence>
<protein>
    <recommendedName>
        <fullName evidence="2">beta-fructofuranosidase</fullName>
        <ecNumber evidence="2">3.2.1.26</ecNumber>
    </recommendedName>
</protein>
<dbReference type="Gene3D" id="2.115.10.20">
    <property type="entry name" value="Glycosyl hydrolase domain, family 43"/>
    <property type="match status" value="1"/>
</dbReference>
<organism evidence="7 8">
    <name type="scientific">Dysgonomonas alginatilytica</name>
    <dbReference type="NCBI Taxonomy" id="1605892"/>
    <lineage>
        <taxon>Bacteria</taxon>
        <taxon>Pseudomonadati</taxon>
        <taxon>Bacteroidota</taxon>
        <taxon>Bacteroidia</taxon>
        <taxon>Bacteroidales</taxon>
        <taxon>Dysgonomonadaceae</taxon>
        <taxon>Dysgonomonas</taxon>
    </lineage>
</organism>
<dbReference type="InterPro" id="IPR001362">
    <property type="entry name" value="Glyco_hydro_32"/>
</dbReference>
<reference evidence="7 8" key="1">
    <citation type="submission" date="2018-03" db="EMBL/GenBank/DDBJ databases">
        <title>Genomic Encyclopedia of Archaeal and Bacterial Type Strains, Phase II (KMG-II): from individual species to whole genera.</title>
        <authorList>
            <person name="Goeker M."/>
        </authorList>
    </citation>
    <scope>NUCLEOTIDE SEQUENCE [LARGE SCALE GENOMIC DNA]</scope>
    <source>
        <strain evidence="7 8">DSM 100214</strain>
    </source>
</reference>
<dbReference type="PANTHER" id="PTHR43101">
    <property type="entry name" value="BETA-FRUCTOSIDASE"/>
    <property type="match status" value="1"/>
</dbReference>
<dbReference type="SMART" id="SM00640">
    <property type="entry name" value="Glyco_32"/>
    <property type="match status" value="1"/>
</dbReference>
<evidence type="ECO:0000259" key="5">
    <source>
        <dbReference type="Pfam" id="PF00251"/>
    </source>
</evidence>
<proteinExistence type="inferred from homology"/>
<dbReference type="GO" id="GO:0005975">
    <property type="term" value="P:carbohydrate metabolic process"/>
    <property type="evidence" value="ECO:0007669"/>
    <property type="project" value="InterPro"/>
</dbReference>
<name>A0A2V3PPS3_9BACT</name>
<dbReference type="AlphaFoldDB" id="A0A2V3PPS3"/>
<dbReference type="PANTHER" id="PTHR43101:SF1">
    <property type="entry name" value="BETA-FRUCTOSIDASE"/>
    <property type="match status" value="1"/>
</dbReference>
<dbReference type="Proteomes" id="UP000247973">
    <property type="component" value="Unassembled WGS sequence"/>
</dbReference>
<evidence type="ECO:0000256" key="1">
    <source>
        <dbReference type="ARBA" id="ARBA00009902"/>
    </source>
</evidence>
<keyword evidence="4" id="KW-0326">Glycosidase</keyword>
<keyword evidence="3" id="KW-0378">Hydrolase</keyword>
<dbReference type="InterPro" id="IPR051214">
    <property type="entry name" value="GH32_Enzymes"/>
</dbReference>
<dbReference type="SUPFAM" id="SSF75005">
    <property type="entry name" value="Arabinanase/levansucrase/invertase"/>
    <property type="match status" value="1"/>
</dbReference>
<gene>
    <name evidence="7" type="ORF">CLV62_1459</name>
</gene>
<dbReference type="EMBL" id="QICL01000045">
    <property type="protein sequence ID" value="PXV58486.1"/>
    <property type="molecule type" value="Genomic_DNA"/>
</dbReference>
<evidence type="ECO:0000256" key="4">
    <source>
        <dbReference type="ARBA" id="ARBA00023295"/>
    </source>
</evidence>
<keyword evidence="8" id="KW-1185">Reference proteome</keyword>
<dbReference type="InterPro" id="IPR013148">
    <property type="entry name" value="Glyco_hydro_32_N"/>
</dbReference>
<comment type="similarity">
    <text evidence="1">Belongs to the glycosyl hydrolase 32 family.</text>
</comment>
<evidence type="ECO:0000313" key="7">
    <source>
        <dbReference type="EMBL" id="PXV58486.1"/>
    </source>
</evidence>
<comment type="caution">
    <text evidence="7">The sequence shown here is derived from an EMBL/GenBank/DDBJ whole genome shotgun (WGS) entry which is preliminary data.</text>
</comment>
<evidence type="ECO:0000256" key="3">
    <source>
        <dbReference type="ARBA" id="ARBA00022801"/>
    </source>
</evidence>
<dbReference type="Pfam" id="PF00251">
    <property type="entry name" value="Glyco_hydro_32N"/>
    <property type="match status" value="1"/>
</dbReference>
<dbReference type="InterPro" id="IPR013320">
    <property type="entry name" value="ConA-like_dom_sf"/>
</dbReference>
<dbReference type="InterPro" id="IPR032507">
    <property type="entry name" value="BT1760-like_C"/>
</dbReference>
<dbReference type="CDD" id="cd08995">
    <property type="entry name" value="GH32_EcAec43-like"/>
    <property type="match status" value="1"/>
</dbReference>
<dbReference type="InterPro" id="IPR023296">
    <property type="entry name" value="Glyco_hydro_beta-prop_sf"/>
</dbReference>
<accession>A0A2V3PPS3</accession>
<dbReference type="Gene3D" id="2.60.120.560">
    <property type="entry name" value="Exo-inulinase, domain 1"/>
    <property type="match status" value="1"/>
</dbReference>
<sequence length="498" mass="56493">MSLCLISLTGCNNNMDYVSNDSGAAAPGAPTCFDVNDLYRTYSTFFKPAEGWVGDPMPFYENGKFHIFYLHDARDGSLTFHPWYKATTENFSTFTDNGEMIPTGTIEQQDRALGTGSVFKHNGVYYAFYTGHNGDLDPREKIMLATSANLNTWTKDPSFLLAASDGYDRNEFRDPMIIKDEASGTFRMLISTRADYKGSWRAVIAQYTSTDLRNWKLTEPFYDDPNTFMLECPDVFTMGDYQYFIYSNIDNRKVHYRFRKGTTGTWTIPTNSALDGIAFYAGKTASDGTDRYITAWCPTRENHSDYKGFDWAGSLITHKLIQYADGTISMTYPHGLNDKLSNSQNLNMTSSVNTQIESNSFTLKASAEQAVSVFDRQEGTYKIAAKVKATTSNSFGFEFGSCGNRREVYAVVFDLEQQQLRLERRVFGEEPLRIDNVKLNVPDNKEFDVTIMVENSICVVYVNHQTAFTNRIYKMSWNPWGIFSDNGEVTFSNLNLSK</sequence>
<dbReference type="Pfam" id="PF16346">
    <property type="entry name" value="GH32_BT1760-like_C"/>
    <property type="match status" value="1"/>
</dbReference>
<feature type="domain" description="Glycosyl hydrolase family 32 N-terminal" evidence="5">
    <location>
        <begin position="46"/>
        <end position="325"/>
    </location>
</feature>
<evidence type="ECO:0000313" key="8">
    <source>
        <dbReference type="Proteomes" id="UP000247973"/>
    </source>
</evidence>
<dbReference type="GO" id="GO:0004564">
    <property type="term" value="F:beta-fructofuranosidase activity"/>
    <property type="evidence" value="ECO:0007669"/>
    <property type="project" value="UniProtKB-EC"/>
</dbReference>
<dbReference type="SUPFAM" id="SSF49899">
    <property type="entry name" value="Concanavalin A-like lectins/glucanases"/>
    <property type="match status" value="1"/>
</dbReference>